<dbReference type="GeneID" id="81620450"/>
<comment type="similarity">
    <text evidence="1">Belongs to the glycosyltransferase 34 family.</text>
</comment>
<sequence>MDLAGPAMSPLGDRRQAQPRPTIGKVTMIYGNRSIYERGLKTHEEHARRFGYPVSVLRKPTLSGTYSKCAILLAEMLHELEKPADKRLEWLFWFDSDTVLMNANMPLEVFLPPPTLPDVHLLLTKDWNGLNNGVYFIRVNEWSVRLLSATIAYPSVNPDVTLAWQDQSALSNLLDENEYFRKHTVYCPLRWFNAYMRSPDALRPNPDSPEHLQVHPGDLLVHFPGTPSDHLDQTLTPYLEIAENHAAEWELPLEQTGYIEETKEFWAKVT</sequence>
<dbReference type="GO" id="GO:0016757">
    <property type="term" value="F:glycosyltransferase activity"/>
    <property type="evidence" value="ECO:0007669"/>
    <property type="project" value="UniProtKB-KW"/>
</dbReference>
<gene>
    <name evidence="4" type="ORF">N7539_000597</name>
</gene>
<dbReference type="EMBL" id="JAPWDQ010000001">
    <property type="protein sequence ID" value="KAJ5495481.1"/>
    <property type="molecule type" value="Genomic_DNA"/>
</dbReference>
<dbReference type="InterPro" id="IPR008630">
    <property type="entry name" value="Glyco_trans_34"/>
</dbReference>
<evidence type="ECO:0000313" key="4">
    <source>
        <dbReference type="EMBL" id="KAJ5495481.1"/>
    </source>
</evidence>
<evidence type="ECO:0000313" key="5">
    <source>
        <dbReference type="Proteomes" id="UP001148312"/>
    </source>
</evidence>
<organism evidence="4 5">
    <name type="scientific">Penicillium diatomitis</name>
    <dbReference type="NCBI Taxonomy" id="2819901"/>
    <lineage>
        <taxon>Eukaryota</taxon>
        <taxon>Fungi</taxon>
        <taxon>Dikarya</taxon>
        <taxon>Ascomycota</taxon>
        <taxon>Pezizomycotina</taxon>
        <taxon>Eurotiomycetes</taxon>
        <taxon>Eurotiomycetidae</taxon>
        <taxon>Eurotiales</taxon>
        <taxon>Aspergillaceae</taxon>
        <taxon>Penicillium</taxon>
    </lineage>
</organism>
<keyword evidence="3" id="KW-0808">Transferase</keyword>
<comment type="caution">
    <text evidence="4">The sequence shown here is derived from an EMBL/GenBank/DDBJ whole genome shotgun (WGS) entry which is preliminary data.</text>
</comment>
<evidence type="ECO:0008006" key="6">
    <source>
        <dbReference type="Google" id="ProtNLM"/>
    </source>
</evidence>
<evidence type="ECO:0000256" key="1">
    <source>
        <dbReference type="ARBA" id="ARBA00005664"/>
    </source>
</evidence>
<dbReference type="PANTHER" id="PTHR31306:SF8">
    <property type="entry name" value="GLYCOSYLTRANSFERASE FAMILY 34 PROTEIN"/>
    <property type="match status" value="1"/>
</dbReference>
<dbReference type="RefSeq" id="XP_056794494.1">
    <property type="nucleotide sequence ID" value="XM_056930201.1"/>
</dbReference>
<keyword evidence="5" id="KW-1185">Reference proteome</keyword>
<reference evidence="4" key="2">
    <citation type="journal article" date="2023" name="IMA Fungus">
        <title>Comparative genomic study of the Penicillium genus elucidates a diverse pangenome and 15 lateral gene transfer events.</title>
        <authorList>
            <person name="Petersen C."/>
            <person name="Sorensen T."/>
            <person name="Nielsen M.R."/>
            <person name="Sondergaard T.E."/>
            <person name="Sorensen J.L."/>
            <person name="Fitzpatrick D.A."/>
            <person name="Frisvad J.C."/>
            <person name="Nielsen K.L."/>
        </authorList>
    </citation>
    <scope>NUCLEOTIDE SEQUENCE</scope>
    <source>
        <strain evidence="4">IBT 30728</strain>
    </source>
</reference>
<dbReference type="GO" id="GO:0006487">
    <property type="term" value="P:protein N-linked glycosylation"/>
    <property type="evidence" value="ECO:0007669"/>
    <property type="project" value="TreeGrafter"/>
</dbReference>
<protein>
    <recommendedName>
        <fullName evidence="6">Galactosyl transferase GMA12/MNN10 family protein</fullName>
    </recommendedName>
</protein>
<dbReference type="Gene3D" id="3.90.550.10">
    <property type="entry name" value="Spore Coat Polysaccharide Biosynthesis Protein SpsA, Chain A"/>
    <property type="match status" value="1"/>
</dbReference>
<dbReference type="Pfam" id="PF05637">
    <property type="entry name" value="Glyco_transf_34"/>
    <property type="match status" value="1"/>
</dbReference>
<reference evidence="4" key="1">
    <citation type="submission" date="2022-12" db="EMBL/GenBank/DDBJ databases">
        <authorList>
            <person name="Petersen C."/>
        </authorList>
    </citation>
    <scope>NUCLEOTIDE SEQUENCE</scope>
    <source>
        <strain evidence="4">IBT 30728</strain>
    </source>
</reference>
<name>A0A9W9XM18_9EURO</name>
<dbReference type="Proteomes" id="UP001148312">
    <property type="component" value="Unassembled WGS sequence"/>
</dbReference>
<dbReference type="AlphaFoldDB" id="A0A9W9XM18"/>
<accession>A0A9W9XM18</accession>
<keyword evidence="2" id="KW-0328">Glycosyltransferase</keyword>
<proteinExistence type="inferred from homology"/>
<dbReference type="InterPro" id="IPR029044">
    <property type="entry name" value="Nucleotide-diphossugar_trans"/>
</dbReference>
<evidence type="ECO:0000256" key="3">
    <source>
        <dbReference type="ARBA" id="ARBA00022679"/>
    </source>
</evidence>
<evidence type="ECO:0000256" key="2">
    <source>
        <dbReference type="ARBA" id="ARBA00022676"/>
    </source>
</evidence>
<dbReference type="PANTHER" id="PTHR31306">
    <property type="entry name" value="ALPHA-1,6-MANNOSYLTRANSFERASE MNN11-RELATED"/>
    <property type="match status" value="1"/>
</dbReference>
<dbReference type="GO" id="GO:0000139">
    <property type="term" value="C:Golgi membrane"/>
    <property type="evidence" value="ECO:0007669"/>
    <property type="project" value="TreeGrafter"/>
</dbReference>
<dbReference type="SUPFAM" id="SSF53448">
    <property type="entry name" value="Nucleotide-diphospho-sugar transferases"/>
    <property type="match status" value="1"/>
</dbReference>